<evidence type="ECO:0000256" key="7">
    <source>
        <dbReference type="HAMAP-Rule" id="MF_00017"/>
    </source>
</evidence>
<dbReference type="STRING" id="1802389.A3C17_03715"/>
<dbReference type="InterPro" id="IPR000093">
    <property type="entry name" value="DNA_Rcmb_RecR"/>
</dbReference>
<accession>A0A1F7TYY1</accession>
<dbReference type="GO" id="GO:0006281">
    <property type="term" value="P:DNA repair"/>
    <property type="evidence" value="ECO:0007669"/>
    <property type="project" value="UniProtKB-UniRule"/>
</dbReference>
<dbReference type="Gene3D" id="3.40.1360.10">
    <property type="match status" value="1"/>
</dbReference>
<comment type="function">
    <text evidence="7">May play a role in DNA repair. It seems to be involved in an RecBC-independent recombinational process of DNA repair. It may act with RecF and RecO.</text>
</comment>
<dbReference type="Gene3D" id="6.10.250.240">
    <property type="match status" value="1"/>
</dbReference>
<dbReference type="AlphaFoldDB" id="A0A1F7TYY1"/>
<comment type="similarity">
    <text evidence="7">Belongs to the RecR family.</text>
</comment>
<gene>
    <name evidence="7" type="primary">recR</name>
    <name evidence="9" type="ORF">A3C17_03715</name>
</gene>
<dbReference type="EMBL" id="MGDX01000016">
    <property type="protein sequence ID" value="OGL71231.1"/>
    <property type="molecule type" value="Genomic_DNA"/>
</dbReference>
<dbReference type="Proteomes" id="UP000177097">
    <property type="component" value="Unassembled WGS sequence"/>
</dbReference>
<dbReference type="InterPro" id="IPR023627">
    <property type="entry name" value="Rcmb_RecR"/>
</dbReference>
<proteinExistence type="inferred from homology"/>
<dbReference type="GO" id="GO:0008270">
    <property type="term" value="F:zinc ion binding"/>
    <property type="evidence" value="ECO:0007669"/>
    <property type="project" value="UniProtKB-KW"/>
</dbReference>
<protein>
    <recommendedName>
        <fullName evidence="7">Recombination protein RecR</fullName>
    </recommendedName>
</protein>
<dbReference type="PANTHER" id="PTHR30446">
    <property type="entry name" value="RECOMBINATION PROTEIN RECR"/>
    <property type="match status" value="1"/>
</dbReference>
<evidence type="ECO:0000256" key="2">
    <source>
        <dbReference type="ARBA" id="ARBA00022763"/>
    </source>
</evidence>
<dbReference type="PANTHER" id="PTHR30446:SF0">
    <property type="entry name" value="RECOMBINATION PROTEIN RECR"/>
    <property type="match status" value="1"/>
</dbReference>
<evidence type="ECO:0000256" key="3">
    <source>
        <dbReference type="ARBA" id="ARBA00022771"/>
    </source>
</evidence>
<keyword evidence="6 7" id="KW-0234">DNA repair</keyword>
<evidence type="ECO:0000256" key="4">
    <source>
        <dbReference type="ARBA" id="ARBA00022833"/>
    </source>
</evidence>
<dbReference type="GO" id="GO:0003677">
    <property type="term" value="F:DNA binding"/>
    <property type="evidence" value="ECO:0007669"/>
    <property type="project" value="UniProtKB-UniRule"/>
</dbReference>
<comment type="caution">
    <text evidence="9">The sequence shown here is derived from an EMBL/GenBank/DDBJ whole genome shotgun (WGS) entry which is preliminary data.</text>
</comment>
<dbReference type="CDD" id="cd01025">
    <property type="entry name" value="TOPRIM_recR"/>
    <property type="match status" value="1"/>
</dbReference>
<keyword evidence="5 7" id="KW-0233">DNA recombination</keyword>
<dbReference type="Pfam" id="PF21175">
    <property type="entry name" value="RecR_C"/>
    <property type="match status" value="1"/>
</dbReference>
<feature type="domain" description="Toprim" evidence="8">
    <location>
        <begin position="81"/>
        <end position="175"/>
    </location>
</feature>
<keyword evidence="1 7" id="KW-0479">Metal-binding</keyword>
<evidence type="ECO:0000256" key="6">
    <source>
        <dbReference type="ARBA" id="ARBA00023204"/>
    </source>
</evidence>
<evidence type="ECO:0000313" key="10">
    <source>
        <dbReference type="Proteomes" id="UP000177097"/>
    </source>
</evidence>
<dbReference type="PROSITE" id="PS50880">
    <property type="entry name" value="TOPRIM"/>
    <property type="match status" value="1"/>
</dbReference>
<dbReference type="Pfam" id="PF21176">
    <property type="entry name" value="RecR_HhH"/>
    <property type="match status" value="1"/>
</dbReference>
<evidence type="ECO:0000313" key="9">
    <source>
        <dbReference type="EMBL" id="OGL71231.1"/>
    </source>
</evidence>
<evidence type="ECO:0000256" key="1">
    <source>
        <dbReference type="ARBA" id="ARBA00022723"/>
    </source>
</evidence>
<reference evidence="9 10" key="1">
    <citation type="journal article" date="2016" name="Nat. Commun.">
        <title>Thousands of microbial genomes shed light on interconnected biogeochemical processes in an aquifer system.</title>
        <authorList>
            <person name="Anantharaman K."/>
            <person name="Brown C.T."/>
            <person name="Hug L.A."/>
            <person name="Sharon I."/>
            <person name="Castelle C.J."/>
            <person name="Probst A.J."/>
            <person name="Thomas B.C."/>
            <person name="Singh A."/>
            <person name="Wilkins M.J."/>
            <person name="Karaoz U."/>
            <person name="Brodie E.L."/>
            <person name="Williams K.H."/>
            <person name="Hubbard S.S."/>
            <person name="Banfield J.F."/>
        </authorList>
    </citation>
    <scope>NUCLEOTIDE SEQUENCE [LARGE SCALE GENOMIC DNA]</scope>
</reference>
<dbReference type="SUPFAM" id="SSF111304">
    <property type="entry name" value="Recombination protein RecR"/>
    <property type="match status" value="1"/>
</dbReference>
<dbReference type="GO" id="GO:0006310">
    <property type="term" value="P:DNA recombination"/>
    <property type="evidence" value="ECO:0007669"/>
    <property type="project" value="UniProtKB-UniRule"/>
</dbReference>
<dbReference type="SMART" id="SM00493">
    <property type="entry name" value="TOPRIM"/>
    <property type="match status" value="1"/>
</dbReference>
<dbReference type="HAMAP" id="MF_00017">
    <property type="entry name" value="RecR"/>
    <property type="match status" value="1"/>
</dbReference>
<feature type="zinc finger region" description="C4-type" evidence="7">
    <location>
        <begin position="58"/>
        <end position="73"/>
    </location>
</feature>
<dbReference type="Gene3D" id="1.10.8.420">
    <property type="entry name" value="RecR Domain 1"/>
    <property type="match status" value="1"/>
</dbReference>
<keyword evidence="2 7" id="KW-0227">DNA damage</keyword>
<dbReference type="NCBIfam" id="TIGR00615">
    <property type="entry name" value="recR"/>
    <property type="match status" value="1"/>
</dbReference>
<keyword evidence="3 7" id="KW-0863">Zinc-finger</keyword>
<dbReference type="InterPro" id="IPR034137">
    <property type="entry name" value="TOPRIM_RecR"/>
</dbReference>
<dbReference type="InterPro" id="IPR006171">
    <property type="entry name" value="TOPRIM_dom"/>
</dbReference>
<evidence type="ECO:0000259" key="8">
    <source>
        <dbReference type="PROSITE" id="PS50880"/>
    </source>
</evidence>
<keyword evidence="4 7" id="KW-0862">Zinc</keyword>
<sequence>MRQYPKPIETLVSLFTYLPGVGPKTAVRFVFYLLKQPKSTMARMASALQELHDAVVTCDVCKTYSTEPVCDTCRDGKRDKSLLCVVAQPRDVGTLDAAGFSGRYHVLGGALSPIEGITPDKLEVASLLVRLRQEPVREVILAFNPDIEGEATIMYLSKQLQSFSVRVTRLARGLPAGSDLEFADEVTLGDAISRRWEI</sequence>
<name>A0A1F7TYY1_9BACT</name>
<organism evidence="9 10">
    <name type="scientific">Candidatus Uhrbacteria bacterium RIFCSPHIGHO2_02_FULL_53_13</name>
    <dbReference type="NCBI Taxonomy" id="1802389"/>
    <lineage>
        <taxon>Bacteria</taxon>
        <taxon>Candidatus Uhriibacteriota</taxon>
    </lineage>
</organism>
<evidence type="ECO:0000256" key="5">
    <source>
        <dbReference type="ARBA" id="ARBA00023172"/>
    </source>
</evidence>
<dbReference type="Pfam" id="PF13662">
    <property type="entry name" value="Toprim_4"/>
    <property type="match status" value="1"/>
</dbReference>